<feature type="compositionally biased region" description="Basic and acidic residues" evidence="1">
    <location>
        <begin position="127"/>
        <end position="136"/>
    </location>
</feature>
<dbReference type="AlphaFoldDB" id="A0A1Q9CBN7"/>
<feature type="compositionally biased region" description="Low complexity" evidence="1">
    <location>
        <begin position="140"/>
        <end position="150"/>
    </location>
</feature>
<protein>
    <submittedName>
        <fullName evidence="2">Uncharacterized protein</fullName>
    </submittedName>
</protein>
<comment type="caution">
    <text evidence="2">The sequence shown here is derived from an EMBL/GenBank/DDBJ whole genome shotgun (WGS) entry which is preliminary data.</text>
</comment>
<accession>A0A1Q9CBN7</accession>
<dbReference type="EMBL" id="LSRX01001387">
    <property type="protein sequence ID" value="OLP80354.1"/>
    <property type="molecule type" value="Genomic_DNA"/>
</dbReference>
<gene>
    <name evidence="2" type="ORF">AK812_SmicGene39236</name>
</gene>
<keyword evidence="3" id="KW-1185">Reference proteome</keyword>
<feature type="region of interest" description="Disordered" evidence="1">
    <location>
        <begin position="120"/>
        <end position="150"/>
    </location>
</feature>
<reference evidence="2 3" key="1">
    <citation type="submission" date="2016-02" db="EMBL/GenBank/DDBJ databases">
        <title>Genome analysis of coral dinoflagellate symbionts highlights evolutionary adaptations to a symbiotic lifestyle.</title>
        <authorList>
            <person name="Aranda M."/>
            <person name="Li Y."/>
            <person name="Liew Y.J."/>
            <person name="Baumgarten S."/>
            <person name="Simakov O."/>
            <person name="Wilson M."/>
            <person name="Piel J."/>
            <person name="Ashoor H."/>
            <person name="Bougouffa S."/>
            <person name="Bajic V.B."/>
            <person name="Ryu T."/>
            <person name="Ravasi T."/>
            <person name="Bayer T."/>
            <person name="Micklem G."/>
            <person name="Kim H."/>
            <person name="Bhak J."/>
            <person name="Lajeunesse T.C."/>
            <person name="Voolstra C.R."/>
        </authorList>
    </citation>
    <scope>NUCLEOTIDE SEQUENCE [LARGE SCALE GENOMIC DNA]</scope>
    <source>
        <strain evidence="2 3">CCMP2467</strain>
    </source>
</reference>
<organism evidence="2 3">
    <name type="scientific">Symbiodinium microadriaticum</name>
    <name type="common">Dinoflagellate</name>
    <name type="synonym">Zooxanthella microadriatica</name>
    <dbReference type="NCBI Taxonomy" id="2951"/>
    <lineage>
        <taxon>Eukaryota</taxon>
        <taxon>Sar</taxon>
        <taxon>Alveolata</taxon>
        <taxon>Dinophyceae</taxon>
        <taxon>Suessiales</taxon>
        <taxon>Symbiodiniaceae</taxon>
        <taxon>Symbiodinium</taxon>
    </lineage>
</organism>
<evidence type="ECO:0000256" key="1">
    <source>
        <dbReference type="SAM" id="MobiDB-lite"/>
    </source>
</evidence>
<evidence type="ECO:0000313" key="2">
    <source>
        <dbReference type="EMBL" id="OLP80354.1"/>
    </source>
</evidence>
<dbReference type="Proteomes" id="UP000186817">
    <property type="component" value="Unassembled WGS sequence"/>
</dbReference>
<evidence type="ECO:0000313" key="3">
    <source>
        <dbReference type="Proteomes" id="UP000186817"/>
    </source>
</evidence>
<name>A0A1Q9CBN7_SYMMI</name>
<sequence>MFHHLHAALLLRVVGPPGDQVAGEVGDRPIGSKYWPPFRKCPAICCQLPYPPEHLLNEPASRPAMSLAHQAAIVMPRGRRILTNSSSAFCPASGASVGLVFVCVVAISKWVAKQRPPRPTVLNFEQGESRTQELENRGPSAGDGTGAADATLATSGTTLQALIP</sequence>
<proteinExistence type="predicted"/>